<gene>
    <name evidence="2" type="ORF">Goshw_029947</name>
</gene>
<dbReference type="EMBL" id="JABFAF010273752">
    <property type="protein sequence ID" value="MBA0879015.1"/>
    <property type="molecule type" value="Genomic_DNA"/>
</dbReference>
<feature type="signal peptide" evidence="1">
    <location>
        <begin position="1"/>
        <end position="19"/>
    </location>
</feature>
<accession>A0A7J9N6S4</accession>
<feature type="chain" id="PRO_5029484726" evidence="1">
    <location>
        <begin position="20"/>
        <end position="34"/>
    </location>
</feature>
<comment type="caution">
    <text evidence="2">The sequence shown here is derived from an EMBL/GenBank/DDBJ whole genome shotgun (WGS) entry which is preliminary data.</text>
</comment>
<dbReference type="AlphaFoldDB" id="A0A7J9N6S4"/>
<reference evidence="2 3" key="1">
    <citation type="journal article" date="2019" name="Genome Biol. Evol.">
        <title>Insights into the evolution of the New World diploid cottons (Gossypium, subgenus Houzingenia) based on genome sequencing.</title>
        <authorList>
            <person name="Grover C.E."/>
            <person name="Arick M.A. 2nd"/>
            <person name="Thrash A."/>
            <person name="Conover J.L."/>
            <person name="Sanders W.S."/>
            <person name="Peterson D.G."/>
            <person name="Frelichowski J.E."/>
            <person name="Scheffler J.A."/>
            <person name="Scheffler B.E."/>
            <person name="Wendel J.F."/>
        </authorList>
    </citation>
    <scope>NUCLEOTIDE SEQUENCE [LARGE SCALE GENOMIC DNA]</scope>
    <source>
        <strain evidence="2">1</strain>
        <tissue evidence="2">Leaf</tissue>
    </source>
</reference>
<keyword evidence="1" id="KW-0732">Signal</keyword>
<evidence type="ECO:0000256" key="1">
    <source>
        <dbReference type="SAM" id="SignalP"/>
    </source>
</evidence>
<proteinExistence type="predicted"/>
<protein>
    <submittedName>
        <fullName evidence="2">Uncharacterized protein</fullName>
    </submittedName>
</protein>
<organism evidence="2 3">
    <name type="scientific">Gossypium schwendimanii</name>
    <name type="common">Cotton</name>
    <dbReference type="NCBI Taxonomy" id="34291"/>
    <lineage>
        <taxon>Eukaryota</taxon>
        <taxon>Viridiplantae</taxon>
        <taxon>Streptophyta</taxon>
        <taxon>Embryophyta</taxon>
        <taxon>Tracheophyta</taxon>
        <taxon>Spermatophyta</taxon>
        <taxon>Magnoliopsida</taxon>
        <taxon>eudicotyledons</taxon>
        <taxon>Gunneridae</taxon>
        <taxon>Pentapetalae</taxon>
        <taxon>rosids</taxon>
        <taxon>malvids</taxon>
        <taxon>Malvales</taxon>
        <taxon>Malvaceae</taxon>
        <taxon>Malvoideae</taxon>
        <taxon>Gossypium</taxon>
    </lineage>
</organism>
<name>A0A7J9N6S4_GOSSC</name>
<sequence>MNFWVLFRIILTEVGLRWANYETHSQSRMMILPN</sequence>
<evidence type="ECO:0000313" key="2">
    <source>
        <dbReference type="EMBL" id="MBA0879015.1"/>
    </source>
</evidence>
<dbReference type="Proteomes" id="UP000593576">
    <property type="component" value="Unassembled WGS sequence"/>
</dbReference>
<evidence type="ECO:0000313" key="3">
    <source>
        <dbReference type="Proteomes" id="UP000593576"/>
    </source>
</evidence>
<keyword evidence="3" id="KW-1185">Reference proteome</keyword>